<evidence type="ECO:0000256" key="3">
    <source>
        <dbReference type="ARBA" id="ARBA00022694"/>
    </source>
</evidence>
<evidence type="ECO:0000256" key="6">
    <source>
        <dbReference type="HAMAP-Rule" id="MF_03056"/>
    </source>
</evidence>
<keyword evidence="4 6" id="KW-0677">Repeat</keyword>
<dbReference type="Proteomes" id="UP000076738">
    <property type="component" value="Unassembled WGS sequence"/>
</dbReference>
<feature type="compositionally biased region" description="Basic and acidic residues" evidence="8">
    <location>
        <begin position="445"/>
        <end position="464"/>
    </location>
</feature>
<dbReference type="EMBL" id="KV417266">
    <property type="protein sequence ID" value="KZP01540.1"/>
    <property type="molecule type" value="Genomic_DNA"/>
</dbReference>
<dbReference type="SUPFAM" id="SSF50978">
    <property type="entry name" value="WD40 repeat-like"/>
    <property type="match status" value="1"/>
</dbReference>
<reference evidence="9 10" key="1">
    <citation type="journal article" date="2016" name="Mol. Biol. Evol.">
        <title>Comparative Genomics of Early-Diverging Mushroom-Forming Fungi Provides Insights into the Origins of Lignocellulose Decay Capabilities.</title>
        <authorList>
            <person name="Nagy L.G."/>
            <person name="Riley R."/>
            <person name="Tritt A."/>
            <person name="Adam C."/>
            <person name="Daum C."/>
            <person name="Floudas D."/>
            <person name="Sun H."/>
            <person name="Yadav J.S."/>
            <person name="Pangilinan J."/>
            <person name="Larsson K.H."/>
            <person name="Matsuura K."/>
            <person name="Barry K."/>
            <person name="Labutti K."/>
            <person name="Kuo R."/>
            <person name="Ohm R.A."/>
            <person name="Bhattacharya S.S."/>
            <person name="Shirouzu T."/>
            <person name="Yoshinaga Y."/>
            <person name="Martin F.M."/>
            <person name="Grigoriev I.V."/>
            <person name="Hibbett D.S."/>
        </authorList>
    </citation>
    <scope>NUCLEOTIDE SEQUENCE [LARGE SCALE GENOMIC DNA]</scope>
    <source>
        <strain evidence="9 10">TUFC12733</strain>
    </source>
</reference>
<dbReference type="InterPro" id="IPR001680">
    <property type="entry name" value="WD40_rpt"/>
</dbReference>
<dbReference type="InterPro" id="IPR028884">
    <property type="entry name" value="Trm82"/>
</dbReference>
<dbReference type="Pfam" id="PF00400">
    <property type="entry name" value="WD40"/>
    <property type="match status" value="1"/>
</dbReference>
<proteinExistence type="inferred from homology"/>
<evidence type="ECO:0000256" key="5">
    <source>
        <dbReference type="ARBA" id="ARBA00023242"/>
    </source>
</evidence>
<evidence type="ECO:0000313" key="10">
    <source>
        <dbReference type="Proteomes" id="UP000076738"/>
    </source>
</evidence>
<dbReference type="SMART" id="SM00320">
    <property type="entry name" value="WD40"/>
    <property type="match status" value="3"/>
</dbReference>
<dbReference type="GO" id="GO:0005829">
    <property type="term" value="C:cytosol"/>
    <property type="evidence" value="ECO:0007669"/>
    <property type="project" value="TreeGrafter"/>
</dbReference>
<name>A0A167S364_CALVF</name>
<feature type="compositionally biased region" description="Basic residues" evidence="8">
    <location>
        <begin position="236"/>
        <end position="247"/>
    </location>
</feature>
<evidence type="ECO:0000256" key="4">
    <source>
        <dbReference type="ARBA" id="ARBA00022737"/>
    </source>
</evidence>
<gene>
    <name evidence="9" type="ORF">CALVIDRAFT_9711</name>
</gene>
<dbReference type="GO" id="GO:0005634">
    <property type="term" value="C:nucleus"/>
    <property type="evidence" value="ECO:0007669"/>
    <property type="project" value="UniProtKB-SubCell"/>
</dbReference>
<evidence type="ECO:0000256" key="1">
    <source>
        <dbReference type="ARBA" id="ARBA00004123"/>
    </source>
</evidence>
<evidence type="ECO:0000313" key="9">
    <source>
        <dbReference type="EMBL" id="KZP01540.1"/>
    </source>
</evidence>
<dbReference type="InterPro" id="IPR036322">
    <property type="entry name" value="WD40_repeat_dom_sf"/>
</dbReference>
<dbReference type="STRING" id="1330018.A0A167S364"/>
<keyword evidence="10" id="KW-1185">Reference proteome</keyword>
<organism evidence="9 10">
    <name type="scientific">Calocera viscosa (strain TUFC12733)</name>
    <dbReference type="NCBI Taxonomy" id="1330018"/>
    <lineage>
        <taxon>Eukaryota</taxon>
        <taxon>Fungi</taxon>
        <taxon>Dikarya</taxon>
        <taxon>Basidiomycota</taxon>
        <taxon>Agaricomycotina</taxon>
        <taxon>Dacrymycetes</taxon>
        <taxon>Dacrymycetales</taxon>
        <taxon>Dacrymycetaceae</taxon>
        <taxon>Calocera</taxon>
    </lineage>
</organism>
<evidence type="ECO:0000256" key="8">
    <source>
        <dbReference type="SAM" id="MobiDB-lite"/>
    </source>
</evidence>
<comment type="subcellular location">
    <subcellularLocation>
        <location evidence="1 6">Nucleus</location>
    </subcellularLocation>
</comment>
<feature type="region of interest" description="Disordered" evidence="8">
    <location>
        <begin position="236"/>
        <end position="283"/>
    </location>
</feature>
<dbReference type="OrthoDB" id="339900at2759"/>
<comment type="function">
    <text evidence="6">Required for the formation of N(7)-methylguanine at position 46 (m7G46) in tRNA. In the complex, it is required to stabilize and induce conformational changes of the catalytic subunit.</text>
</comment>
<dbReference type="UniPathway" id="UPA00989"/>
<dbReference type="PROSITE" id="PS50082">
    <property type="entry name" value="WD_REPEATS_2"/>
    <property type="match status" value="1"/>
</dbReference>
<dbReference type="AlphaFoldDB" id="A0A167S364"/>
<keyword evidence="3 6" id="KW-0819">tRNA processing</keyword>
<dbReference type="Gene3D" id="2.130.10.10">
    <property type="entry name" value="YVTN repeat-like/Quinoprotein amine dehydrogenase"/>
    <property type="match status" value="1"/>
</dbReference>
<dbReference type="HAMAP" id="MF_03056">
    <property type="entry name" value="TRM82"/>
    <property type="match status" value="1"/>
</dbReference>
<dbReference type="PANTHER" id="PTHR16288:SF0">
    <property type="entry name" value="TRNA (GUANINE-N(7)-)-METHYLTRANSFERASE NON-CATALYTIC SUBUNIT WDR4"/>
    <property type="match status" value="1"/>
</dbReference>
<dbReference type="InterPro" id="IPR015943">
    <property type="entry name" value="WD40/YVTN_repeat-like_dom_sf"/>
</dbReference>
<feature type="repeat" description="WD" evidence="7">
    <location>
        <begin position="131"/>
        <end position="161"/>
    </location>
</feature>
<keyword evidence="5 6" id="KW-0539">Nucleus</keyword>
<feature type="compositionally biased region" description="Acidic residues" evidence="8">
    <location>
        <begin position="261"/>
        <end position="276"/>
    </location>
</feature>
<keyword evidence="2 6" id="KW-0853">WD repeat</keyword>
<sequence length="492" mass="53612">MPSYPITHLVVGARYAVLCAGPWLQVLDASSGELLAEEDTGLPIRVLAVDDGGEHVVTAADNKKLVVRQREGLRLLSTRELPKRATSITFADSATLIVADKFGDVFRYPLHPPAPAEASTSEKPTQEGELLLGHVSIITALQLSPDGKHIITGDRDEHIRVSRYPASYVIERFLFGHRRYVTALHIPPFAPETLISGGGEPQLFLWDWADARLRGKVDYERLARGFVLIKPVRKPGVKKGQGRKRKKGSEAAGTPSAVEQGGEEPAEGEADGEGEDGWGQKGGLVEVTSPEEEEDITFSVQKIAALEAGEERAILWSLVGCSALLYLPFPPAELEIGTEGAMQPQALNLGKPILDFWVQGAQVWITLDASWPGYSQESSKEGVDVRLARWERGAPVLQLENSLLAGLNRSQHEATADQLRQLESYADLLLLPKYGEEPEEGEQPGPKDRPGAKSEGRKKTREALARLALDQDLDQGEGGGLGSKRRKTEEAE</sequence>
<comment type="similarity">
    <text evidence="6">Belongs to the WD repeat TRM82 family.</text>
</comment>
<dbReference type="GO" id="GO:0106004">
    <property type="term" value="P:tRNA (guanine-N7)-methylation"/>
    <property type="evidence" value="ECO:0007669"/>
    <property type="project" value="UniProtKB-UniRule"/>
</dbReference>
<accession>A0A167S364</accession>
<evidence type="ECO:0000256" key="2">
    <source>
        <dbReference type="ARBA" id="ARBA00022574"/>
    </source>
</evidence>
<dbReference type="GO" id="GO:0043527">
    <property type="term" value="C:tRNA methyltransferase complex"/>
    <property type="evidence" value="ECO:0007669"/>
    <property type="project" value="TreeGrafter"/>
</dbReference>
<feature type="region of interest" description="Disordered" evidence="8">
    <location>
        <begin position="435"/>
        <end position="492"/>
    </location>
</feature>
<comment type="pathway">
    <text evidence="6">tRNA modification; N(7)-methylguanine-tRNA biosynthesis.</text>
</comment>
<evidence type="ECO:0000256" key="7">
    <source>
        <dbReference type="PROSITE-ProRule" id="PRU00221"/>
    </source>
</evidence>
<protein>
    <submittedName>
        <fullName evidence="9">Uncharacterized protein</fullName>
    </submittedName>
</protein>
<dbReference type="PANTHER" id="PTHR16288">
    <property type="entry name" value="WD40 REPEAT PROTEIN 4"/>
    <property type="match status" value="1"/>
</dbReference>